<comment type="caution">
    <text evidence="2">The sequence shown here is derived from an EMBL/GenBank/DDBJ whole genome shotgun (WGS) entry which is preliminary data.</text>
</comment>
<keyword evidence="1 2" id="KW-0812">Transmembrane</keyword>
<keyword evidence="1" id="KW-0472">Membrane</keyword>
<evidence type="ECO:0000256" key="1">
    <source>
        <dbReference type="SAM" id="Phobius"/>
    </source>
</evidence>
<reference evidence="2 3" key="2">
    <citation type="submission" date="2013-09" db="EMBL/GenBank/DDBJ databases">
        <title>Whole genome comparison of six Crocosphaera watsonii strains with differing phenotypes.</title>
        <authorList>
            <person name="Bench S.R."/>
            <person name="Heller P."/>
            <person name="Frank I."/>
            <person name="Arciniega M."/>
            <person name="Shilova I.N."/>
            <person name="Zehr J.P."/>
        </authorList>
    </citation>
    <scope>NUCLEOTIDE SEQUENCE [LARGE SCALE GENOMIC DNA]</scope>
    <source>
        <strain evidence="2 3">WH 0402</strain>
    </source>
</reference>
<proteinExistence type="predicted"/>
<gene>
    <name evidence="2" type="ORF">CWATWH0402_3512</name>
</gene>
<evidence type="ECO:0000313" key="2">
    <source>
        <dbReference type="EMBL" id="CCQ64765.1"/>
    </source>
</evidence>
<reference evidence="2 3" key="1">
    <citation type="submission" date="2013-01" db="EMBL/GenBank/DDBJ databases">
        <authorList>
            <person name="Bench S."/>
        </authorList>
    </citation>
    <scope>NUCLEOTIDE SEQUENCE [LARGE SCALE GENOMIC DNA]</scope>
    <source>
        <strain evidence="2 3">WH 0402</strain>
    </source>
</reference>
<dbReference type="Proteomes" id="UP000018130">
    <property type="component" value="Unassembled WGS sequence"/>
</dbReference>
<evidence type="ECO:0000313" key="3">
    <source>
        <dbReference type="Proteomes" id="UP000018130"/>
    </source>
</evidence>
<name>T2JHM1_CROWT</name>
<sequence>MRAEEIAIAMEVRGFISPNQHQVEWHQLRLIGGDWLALGLLIVFWYGRLMWGNS</sequence>
<accession>T2JHM1</accession>
<dbReference type="EMBL" id="CAQN01000050">
    <property type="protein sequence ID" value="CCQ64765.1"/>
    <property type="molecule type" value="Genomic_DNA"/>
</dbReference>
<protein>
    <submittedName>
        <fullName evidence="2">Transmembrane component of energizing module of ECF transporters in Cyanobacteria</fullName>
    </submittedName>
</protein>
<dbReference type="AlphaFoldDB" id="T2JHM1"/>
<organism evidence="2 3">
    <name type="scientific">Crocosphaera watsonii WH 0402</name>
    <dbReference type="NCBI Taxonomy" id="1284629"/>
    <lineage>
        <taxon>Bacteria</taxon>
        <taxon>Bacillati</taxon>
        <taxon>Cyanobacteriota</taxon>
        <taxon>Cyanophyceae</taxon>
        <taxon>Oscillatoriophycideae</taxon>
        <taxon>Chroococcales</taxon>
        <taxon>Aphanothecaceae</taxon>
        <taxon>Crocosphaera</taxon>
    </lineage>
</organism>
<keyword evidence="1" id="KW-1133">Transmembrane helix</keyword>
<feature type="transmembrane region" description="Helical" evidence="1">
    <location>
        <begin position="28"/>
        <end position="47"/>
    </location>
</feature>